<dbReference type="PROSITE" id="PS00201">
    <property type="entry name" value="FLAVODOXIN"/>
    <property type="match status" value="1"/>
</dbReference>
<dbReference type="PANTHER" id="PTHR30546:SF23">
    <property type="entry name" value="FLAVOPROTEIN-LIKE PROTEIN YCP4-RELATED"/>
    <property type="match status" value="1"/>
</dbReference>
<comment type="similarity">
    <text evidence="2">Belongs to the WrbA family.</text>
</comment>
<name>A0ABS7G871_9BACT</name>
<comment type="cofactor">
    <cofactor evidence="1">
        <name>FMN</name>
        <dbReference type="ChEBI" id="CHEBI:58210"/>
    </cofactor>
</comment>
<evidence type="ECO:0000313" key="5">
    <source>
        <dbReference type="Proteomes" id="UP000812961"/>
    </source>
</evidence>
<sequence length="199" mass="21301">MAKVAIIYYSQTGTTHLLAKAIEEGAKAAGAETRLLKVKETAPDELWGSNPVWKQHIEETSDIAEATNDDLEWADAIIFGSPTRYGLPAAQIKQFIDQTGALWAKGALTNKIGSSFTTTATLHGGQEATILALNTAFYHWGMIIVSPGYVEPSQFESGNPYGASFTSNNGKLDPDQVAITAAKLQGRRVAEIAAKFKGA</sequence>
<dbReference type="InterPro" id="IPR029039">
    <property type="entry name" value="Flavoprotein-like_sf"/>
</dbReference>
<evidence type="ECO:0000256" key="2">
    <source>
        <dbReference type="ARBA" id="ARBA00006961"/>
    </source>
</evidence>
<dbReference type="RefSeq" id="WP_220248212.1">
    <property type="nucleotide sequence ID" value="NZ_JAICCF010000001.1"/>
</dbReference>
<dbReference type="GO" id="GO:0003955">
    <property type="term" value="F:NAD(P)H dehydrogenase (quinone) activity"/>
    <property type="evidence" value="ECO:0007669"/>
    <property type="project" value="UniProtKB-EC"/>
</dbReference>
<dbReference type="Proteomes" id="UP000812961">
    <property type="component" value="Unassembled WGS sequence"/>
</dbReference>
<dbReference type="InterPro" id="IPR005025">
    <property type="entry name" value="FMN_Rdtase-like_dom"/>
</dbReference>
<organism evidence="4 5">
    <name type="scientific">Chitinophaga rhizophila</name>
    <dbReference type="NCBI Taxonomy" id="2866212"/>
    <lineage>
        <taxon>Bacteria</taxon>
        <taxon>Pseudomonadati</taxon>
        <taxon>Bacteroidota</taxon>
        <taxon>Chitinophagia</taxon>
        <taxon>Chitinophagales</taxon>
        <taxon>Chitinophagaceae</taxon>
        <taxon>Chitinophaga</taxon>
    </lineage>
</organism>
<dbReference type="InterPro" id="IPR010089">
    <property type="entry name" value="Flavoprotein_WrbA-like"/>
</dbReference>
<evidence type="ECO:0000313" key="4">
    <source>
        <dbReference type="EMBL" id="MBW8682979.1"/>
    </source>
</evidence>
<evidence type="ECO:0000259" key="3">
    <source>
        <dbReference type="PROSITE" id="PS50902"/>
    </source>
</evidence>
<feature type="domain" description="Flavodoxin-like" evidence="3">
    <location>
        <begin position="4"/>
        <end position="197"/>
    </location>
</feature>
<dbReference type="InterPro" id="IPR008254">
    <property type="entry name" value="Flavodoxin/NO_synth"/>
</dbReference>
<proteinExistence type="inferred from homology"/>
<comment type="caution">
    <text evidence="4">The sequence shown here is derived from an EMBL/GenBank/DDBJ whole genome shotgun (WGS) entry which is preliminary data.</text>
</comment>
<dbReference type="EC" id="1.6.5.2" evidence="4"/>
<evidence type="ECO:0000256" key="1">
    <source>
        <dbReference type="ARBA" id="ARBA00001917"/>
    </source>
</evidence>
<gene>
    <name evidence="4" type="primary">wrbA</name>
    <name evidence="4" type="ORF">K1Y79_01415</name>
</gene>
<accession>A0ABS7G871</accession>
<reference evidence="4 5" key="1">
    <citation type="submission" date="2021-08" db="EMBL/GenBank/DDBJ databases">
        <title>The genome sequence of Chitinophaga sp. B61.</title>
        <authorList>
            <person name="Zhang X."/>
        </authorList>
    </citation>
    <scope>NUCLEOTIDE SEQUENCE [LARGE SCALE GENOMIC DNA]</scope>
    <source>
        <strain evidence="4 5">B61</strain>
    </source>
</reference>
<dbReference type="PROSITE" id="PS50902">
    <property type="entry name" value="FLAVODOXIN_LIKE"/>
    <property type="match status" value="1"/>
</dbReference>
<dbReference type="Pfam" id="PF03358">
    <property type="entry name" value="FMN_red"/>
    <property type="match status" value="1"/>
</dbReference>
<dbReference type="EMBL" id="JAICCF010000001">
    <property type="protein sequence ID" value="MBW8682979.1"/>
    <property type="molecule type" value="Genomic_DNA"/>
</dbReference>
<keyword evidence="4" id="KW-0560">Oxidoreductase</keyword>
<keyword evidence="5" id="KW-1185">Reference proteome</keyword>
<dbReference type="Gene3D" id="3.40.50.360">
    <property type="match status" value="1"/>
</dbReference>
<dbReference type="InterPro" id="IPR001226">
    <property type="entry name" value="Flavodoxin_CS"/>
</dbReference>
<dbReference type="NCBIfam" id="NF002999">
    <property type="entry name" value="PRK03767.1"/>
    <property type="match status" value="1"/>
</dbReference>
<dbReference type="NCBIfam" id="TIGR01755">
    <property type="entry name" value="flav_wrbA"/>
    <property type="match status" value="1"/>
</dbReference>
<protein>
    <submittedName>
        <fullName evidence="4">NAD(P)H:quinone oxidoreductase</fullName>
        <ecNumber evidence="4">1.6.5.2</ecNumber>
    </submittedName>
</protein>
<dbReference type="SUPFAM" id="SSF52218">
    <property type="entry name" value="Flavoproteins"/>
    <property type="match status" value="1"/>
</dbReference>
<dbReference type="PANTHER" id="PTHR30546">
    <property type="entry name" value="FLAVODOXIN-RELATED PROTEIN WRBA-RELATED"/>
    <property type="match status" value="1"/>
</dbReference>